<evidence type="ECO:0000313" key="4">
    <source>
        <dbReference type="EMBL" id="CAH1001476.1"/>
    </source>
</evidence>
<evidence type="ECO:0000259" key="3">
    <source>
        <dbReference type="Pfam" id="PF03781"/>
    </source>
</evidence>
<sequence>MKTYLLLLGALMLLCGSLAANNITVSNARVIAPTDYTTADIAFDLSWDNSWRLDTSPNNWDAAWVFAKYRVDGGPWQHVTLGSVSSSPTDVTVELMDNKGAMIYHSVTASGTASFTDVRLAWDVATDGYDGMGLLDLQVFAIEMVYVPEGAYSLGTGPDPDPANNEVDEFYTCCEDRLPYVVADAGAILVDSVAGALFFNDTEDPNATVSKRPALRTGSIPAAFPEGFSAFYLMKYEMSQQQWVEFYNTLTPSQRTARNISVQTSDRDNDGWRNRVDTSLTNVASTTNPFVPVGYLSQNDMYTYLDWAALRPMTELEYEKAARGTAAPLNREYAWGTTASRTGSYVLSNKGASNETVQGPTVSGTVRGNATLGTTDDTEGIIAGPLRCGIFAASIPTASRLYAGASFYGIMELSGNQWESVVVMTSLEGRAFTNTHGDGTITSQGLYDVATWPTTRNGVGFKGGRADNGPNFGRVSDRTYTTLQFSTANSRYKWLQTRGVRGL</sequence>
<dbReference type="EMBL" id="CAKLPZ010000003">
    <property type="protein sequence ID" value="CAH1001476.1"/>
    <property type="molecule type" value="Genomic_DNA"/>
</dbReference>
<feature type="region of interest" description="Disordered" evidence="1">
    <location>
        <begin position="351"/>
        <end position="371"/>
    </location>
</feature>
<dbReference type="Gene3D" id="3.90.1580.10">
    <property type="entry name" value="paralog of FGE (formylglycine-generating enzyme)"/>
    <property type="match status" value="1"/>
</dbReference>
<name>A0ABM9B2P1_9BACT</name>
<dbReference type="InterPro" id="IPR042095">
    <property type="entry name" value="SUMF_sf"/>
</dbReference>
<proteinExistence type="predicted"/>
<evidence type="ECO:0000256" key="2">
    <source>
        <dbReference type="SAM" id="SignalP"/>
    </source>
</evidence>
<feature type="domain" description="Sulfatase-modifying factor enzyme-like" evidence="3">
    <location>
        <begin position="229"/>
        <end position="345"/>
    </location>
</feature>
<evidence type="ECO:0000313" key="5">
    <source>
        <dbReference type="Proteomes" id="UP000837803"/>
    </source>
</evidence>
<feature type="chain" id="PRO_5046372162" description="Sulfatase-modifying factor enzyme-like domain-containing protein" evidence="2">
    <location>
        <begin position="21"/>
        <end position="503"/>
    </location>
</feature>
<protein>
    <recommendedName>
        <fullName evidence="3">Sulfatase-modifying factor enzyme-like domain-containing protein</fullName>
    </recommendedName>
</protein>
<gene>
    <name evidence="4" type="ORF">LEM8419_02379</name>
</gene>
<dbReference type="SUPFAM" id="SSF56436">
    <property type="entry name" value="C-type lectin-like"/>
    <property type="match status" value="1"/>
</dbReference>
<reference evidence="4" key="1">
    <citation type="submission" date="2021-12" db="EMBL/GenBank/DDBJ databases">
        <authorList>
            <person name="Rodrigo-Torres L."/>
            <person name="Arahal R. D."/>
            <person name="Lucena T."/>
        </authorList>
    </citation>
    <scope>NUCLEOTIDE SEQUENCE</scope>
    <source>
        <strain evidence="4">CECT 8419</strain>
    </source>
</reference>
<organism evidence="4 5">
    <name type="scientific">Neolewinella maritima</name>
    <dbReference type="NCBI Taxonomy" id="1383882"/>
    <lineage>
        <taxon>Bacteria</taxon>
        <taxon>Pseudomonadati</taxon>
        <taxon>Bacteroidota</taxon>
        <taxon>Saprospiria</taxon>
        <taxon>Saprospirales</taxon>
        <taxon>Lewinellaceae</taxon>
        <taxon>Neolewinella</taxon>
    </lineage>
</organism>
<evidence type="ECO:0000256" key="1">
    <source>
        <dbReference type="SAM" id="MobiDB-lite"/>
    </source>
</evidence>
<dbReference type="InterPro" id="IPR005532">
    <property type="entry name" value="SUMF_dom"/>
</dbReference>
<keyword evidence="5" id="KW-1185">Reference proteome</keyword>
<keyword evidence="2" id="KW-0732">Signal</keyword>
<feature type="signal peptide" evidence="2">
    <location>
        <begin position="1"/>
        <end position="20"/>
    </location>
</feature>
<dbReference type="RefSeq" id="WP_238751328.1">
    <property type="nucleotide sequence ID" value="NZ_CAKLPZ010000003.1"/>
</dbReference>
<comment type="caution">
    <text evidence="4">The sequence shown here is derived from an EMBL/GenBank/DDBJ whole genome shotgun (WGS) entry which is preliminary data.</text>
</comment>
<accession>A0ABM9B2P1</accession>
<dbReference type="Pfam" id="PF03781">
    <property type="entry name" value="FGE-sulfatase"/>
    <property type="match status" value="1"/>
</dbReference>
<dbReference type="Proteomes" id="UP000837803">
    <property type="component" value="Unassembled WGS sequence"/>
</dbReference>
<dbReference type="InterPro" id="IPR016187">
    <property type="entry name" value="CTDL_fold"/>
</dbReference>